<dbReference type="Proteomes" id="UP000285569">
    <property type="component" value="Unassembled WGS sequence"/>
</dbReference>
<sequence length="351" mass="38328">MTIDSQKVEQLVGKLFGEISAGYSGALVLIGDALGYYKELAKGPLTSSELAEKTKTTERYAREWLSAQAAADYLQYDPAQKKFSLSPEQDMIFNNEDSPAYLMGGFYAVSAAYSAVPKLIDAFKTGKGVPWGEQHEHIFCATAKFFRPTYLSQLLQSWIPALEGGIEEKLRKGAKVADVGCGFGTSTVILAKEFPNSHFYGFDAHSPSIEKARDAARQAGLKNVTFEVATAKNYPANDYDLVAMFDCLHDMGDPVGAAAHARKVLNKDGSVIIVEPFAHDHLEQNLNPIGRIYYSASTMFCTPSSLSQEVALGLGAQAGEARMRDVVTKGGFTRFRRAAESPFNIVYEARV</sequence>
<dbReference type="Gene3D" id="3.40.50.150">
    <property type="entry name" value="Vaccinia Virus protein VP39"/>
    <property type="match status" value="1"/>
</dbReference>
<evidence type="ECO:0000259" key="2">
    <source>
        <dbReference type="Pfam" id="PF21320"/>
    </source>
</evidence>
<dbReference type="RefSeq" id="WP_118957674.1">
    <property type="nucleotide sequence ID" value="NZ_QHCR01000010.1"/>
</dbReference>
<dbReference type="GO" id="GO:0008168">
    <property type="term" value="F:methyltransferase activity"/>
    <property type="evidence" value="ECO:0007669"/>
    <property type="project" value="UniProtKB-KW"/>
</dbReference>
<keyword evidence="4" id="KW-1185">Reference proteome</keyword>
<dbReference type="InterPro" id="IPR029063">
    <property type="entry name" value="SAM-dependent_MTases_sf"/>
</dbReference>
<dbReference type="InterPro" id="IPR053173">
    <property type="entry name" value="SAM-binding_MTase"/>
</dbReference>
<feature type="domain" description="S-adenosylmethionine-dependent methyltransferase Rv2258c-like winged HTH" evidence="2">
    <location>
        <begin position="28"/>
        <end position="90"/>
    </location>
</feature>
<dbReference type="InterPro" id="IPR048711">
    <property type="entry name" value="WHD_Rv2258c"/>
</dbReference>
<dbReference type="Pfam" id="PF13847">
    <property type="entry name" value="Methyltransf_31"/>
    <property type="match status" value="1"/>
</dbReference>
<name>A0ABX9LYJ5_9LEPT</name>
<keyword evidence="3" id="KW-0808">Transferase</keyword>
<dbReference type="InterPro" id="IPR036388">
    <property type="entry name" value="WH-like_DNA-bd_sf"/>
</dbReference>
<dbReference type="InterPro" id="IPR036390">
    <property type="entry name" value="WH_DNA-bd_sf"/>
</dbReference>
<evidence type="ECO:0000313" key="4">
    <source>
        <dbReference type="Proteomes" id="UP000285569"/>
    </source>
</evidence>
<accession>A0ABX9LYJ5</accession>
<dbReference type="GO" id="GO:0032259">
    <property type="term" value="P:methylation"/>
    <property type="evidence" value="ECO:0007669"/>
    <property type="project" value="UniProtKB-KW"/>
</dbReference>
<dbReference type="SUPFAM" id="SSF46785">
    <property type="entry name" value="Winged helix' DNA-binding domain"/>
    <property type="match status" value="1"/>
</dbReference>
<gene>
    <name evidence="3" type="ORF">DLM77_19325</name>
</gene>
<reference evidence="4" key="1">
    <citation type="submission" date="2018-05" db="EMBL/GenBank/DDBJ databases">
        <title>Leptospira yasudae sp. nov. and Leptospira stimsonii sp. nov., two pathogenic species of the genus Leptospira isolated from environmental sources.</title>
        <authorList>
            <person name="Casanovas-Massana A."/>
            <person name="Hamond C."/>
            <person name="Santos L.A."/>
            <person name="Hacker K.P."/>
            <person name="Balassiano I."/>
            <person name="Medeiros M.A."/>
            <person name="Reis M.G."/>
            <person name="Ko A.I."/>
            <person name="Wunder E.A."/>
        </authorList>
    </citation>
    <scope>NUCLEOTIDE SEQUENCE [LARGE SCALE GENOMIC DNA]</scope>
    <source>
        <strain evidence="4">B21</strain>
    </source>
</reference>
<keyword evidence="3" id="KW-0489">Methyltransferase</keyword>
<feature type="domain" description="Methyltransferase" evidence="1">
    <location>
        <begin position="171"/>
        <end position="285"/>
    </location>
</feature>
<dbReference type="PANTHER" id="PTHR45128">
    <property type="entry name" value="METHYLTRANSFERASE TYPE 11"/>
    <property type="match status" value="1"/>
</dbReference>
<dbReference type="PANTHER" id="PTHR45128:SF2">
    <property type="entry name" value="METHYLTRANSFERASE DOMAIN-CONTAINING PROTEIN"/>
    <property type="match status" value="1"/>
</dbReference>
<reference evidence="3 4" key="2">
    <citation type="journal article" date="2020" name="Int. J. Syst. Evol. Microbiol.">
        <title>Leptospira yasudae sp. nov. and Leptospira stimsonii sp. nov., two new species of the pathogenic group isolated from environmental sources.</title>
        <authorList>
            <person name="Casanovas-Massana A."/>
            <person name="Hamond C."/>
            <person name="Santos L.A."/>
            <person name="de Oliveira D."/>
            <person name="Hacker K.P."/>
            <person name="Balassiano I."/>
            <person name="Costa F."/>
            <person name="Medeiros M.A."/>
            <person name="Reis M.G."/>
            <person name="Ko A.I."/>
            <person name="Wunder E.A."/>
        </authorList>
    </citation>
    <scope>NUCLEOTIDE SEQUENCE [LARGE SCALE GENOMIC DNA]</scope>
    <source>
        <strain evidence="3 4">B21</strain>
    </source>
</reference>
<proteinExistence type="predicted"/>
<evidence type="ECO:0000313" key="3">
    <source>
        <dbReference type="EMBL" id="RHX77962.1"/>
    </source>
</evidence>
<evidence type="ECO:0000259" key="1">
    <source>
        <dbReference type="Pfam" id="PF13847"/>
    </source>
</evidence>
<dbReference type="InterPro" id="IPR025714">
    <property type="entry name" value="Methyltranfer_dom"/>
</dbReference>
<dbReference type="SUPFAM" id="SSF53335">
    <property type="entry name" value="S-adenosyl-L-methionine-dependent methyltransferases"/>
    <property type="match status" value="1"/>
</dbReference>
<comment type="caution">
    <text evidence="3">The sequence shown here is derived from an EMBL/GenBank/DDBJ whole genome shotgun (WGS) entry which is preliminary data.</text>
</comment>
<organism evidence="3 4">
    <name type="scientific">Leptospira yasudae</name>
    <dbReference type="NCBI Taxonomy" id="2202201"/>
    <lineage>
        <taxon>Bacteria</taxon>
        <taxon>Pseudomonadati</taxon>
        <taxon>Spirochaetota</taxon>
        <taxon>Spirochaetia</taxon>
        <taxon>Leptospirales</taxon>
        <taxon>Leptospiraceae</taxon>
        <taxon>Leptospira</taxon>
    </lineage>
</organism>
<dbReference type="Pfam" id="PF21320">
    <property type="entry name" value="WHD_Rv2258c"/>
    <property type="match status" value="1"/>
</dbReference>
<dbReference type="Gene3D" id="1.10.10.10">
    <property type="entry name" value="Winged helix-like DNA-binding domain superfamily/Winged helix DNA-binding domain"/>
    <property type="match status" value="1"/>
</dbReference>
<dbReference type="EMBL" id="QHCR01000010">
    <property type="protein sequence ID" value="RHX77962.1"/>
    <property type="molecule type" value="Genomic_DNA"/>
</dbReference>
<protein>
    <submittedName>
        <fullName evidence="3">SAM-dependent methyltransferase</fullName>
    </submittedName>
</protein>
<dbReference type="CDD" id="cd02440">
    <property type="entry name" value="AdoMet_MTases"/>
    <property type="match status" value="1"/>
</dbReference>